<accession>A0A1F4RFR4</accession>
<evidence type="ECO:0000259" key="1">
    <source>
        <dbReference type="Pfam" id="PF09924"/>
    </source>
</evidence>
<comment type="caution">
    <text evidence="2">The sequence shown here is derived from an EMBL/GenBank/DDBJ whole genome shotgun (WGS) entry which is preliminary data.</text>
</comment>
<dbReference type="InterPro" id="IPR016181">
    <property type="entry name" value="Acyl_CoA_acyltransferase"/>
</dbReference>
<name>A0A1F4RFR4_UNCSA</name>
<dbReference type="Gene3D" id="3.40.630.30">
    <property type="match status" value="1"/>
</dbReference>
<dbReference type="SUPFAM" id="SSF55729">
    <property type="entry name" value="Acyl-CoA N-acyltransferases (Nat)"/>
    <property type="match status" value="2"/>
</dbReference>
<dbReference type="PIRSF" id="PIRSF018688">
    <property type="entry name" value="UCP018688"/>
    <property type="match status" value="1"/>
</dbReference>
<evidence type="ECO:0000313" key="2">
    <source>
        <dbReference type="EMBL" id="OGC07022.1"/>
    </source>
</evidence>
<dbReference type="AlphaFoldDB" id="A0A1F4RFR4"/>
<sequence length="295" mass="34439">MLPEYPNFKTLELSDLGKIISHFKNHKATVCELAVANLFIWQEFDHPRLTIINDNLCILITPLNEPPFFLEPIGKNKLIETVAICLKDSGRLARLSEEFLFHLPIENYHVVCSRDQSDYVYERRALAELKGKKYDGKRNHINSFERRHQDYIFGPLKPEQKESCLNLFENWFAMRKESRHFPRLAYTSQKAAVEKAFEYFNALKLIGEAIIINGQFEGFILGSPLNEETITVHFLYALPNHRGIFQVLLWHACNNTFRGYKSINLEQDLGIPGLRKAKLSYQPQHIEKKFELKNK</sequence>
<dbReference type="InterPro" id="IPR024320">
    <property type="entry name" value="LPG_synthase_C"/>
</dbReference>
<protein>
    <recommendedName>
        <fullName evidence="1">Phosphatidylglycerol lysyltransferase C-terminal domain-containing protein</fullName>
    </recommendedName>
</protein>
<dbReference type="EMBL" id="METP01000011">
    <property type="protein sequence ID" value="OGC07022.1"/>
    <property type="molecule type" value="Genomic_DNA"/>
</dbReference>
<dbReference type="PANTHER" id="PTHR41373">
    <property type="entry name" value="DUF2156 DOMAIN-CONTAINING PROTEIN"/>
    <property type="match status" value="1"/>
</dbReference>
<proteinExistence type="predicted"/>
<feature type="domain" description="Phosphatidylglycerol lysyltransferase C-terminal" evidence="1">
    <location>
        <begin position="28"/>
        <end position="290"/>
    </location>
</feature>
<dbReference type="Proteomes" id="UP000176938">
    <property type="component" value="Unassembled WGS sequence"/>
</dbReference>
<reference evidence="2 3" key="1">
    <citation type="journal article" date="2016" name="Nat. Commun.">
        <title>Thousands of microbial genomes shed light on interconnected biogeochemical processes in an aquifer system.</title>
        <authorList>
            <person name="Anantharaman K."/>
            <person name="Brown C.T."/>
            <person name="Hug L.A."/>
            <person name="Sharon I."/>
            <person name="Castelle C.J."/>
            <person name="Probst A.J."/>
            <person name="Thomas B.C."/>
            <person name="Singh A."/>
            <person name="Wilkins M.J."/>
            <person name="Karaoz U."/>
            <person name="Brodie E.L."/>
            <person name="Williams K.H."/>
            <person name="Hubbard S.S."/>
            <person name="Banfield J.F."/>
        </authorList>
    </citation>
    <scope>NUCLEOTIDE SEQUENCE [LARGE SCALE GENOMIC DNA]</scope>
</reference>
<organism evidence="2 3">
    <name type="scientific">candidate division WOR-1 bacterium RIFCSPLOWO2_02_FULL_46_20</name>
    <dbReference type="NCBI Taxonomy" id="1802567"/>
    <lineage>
        <taxon>Bacteria</taxon>
        <taxon>Bacillati</taxon>
        <taxon>Saganbacteria</taxon>
    </lineage>
</organism>
<gene>
    <name evidence="2" type="ORF">A3H38_03870</name>
</gene>
<evidence type="ECO:0000313" key="3">
    <source>
        <dbReference type="Proteomes" id="UP000176938"/>
    </source>
</evidence>
<dbReference type="Pfam" id="PF09924">
    <property type="entry name" value="LPG_synthase_C"/>
    <property type="match status" value="1"/>
</dbReference>
<dbReference type="InterPro" id="IPR016732">
    <property type="entry name" value="UCP018688"/>
</dbReference>
<dbReference type="PANTHER" id="PTHR41373:SF1">
    <property type="entry name" value="PHOSPHATIDYLGLYCEROL LYSYLTRANSFERASE C-TERMINAL DOMAIN-CONTAINING PROTEIN"/>
    <property type="match status" value="1"/>
</dbReference>